<dbReference type="OrthoDB" id="28383at2759"/>
<accession>K2GJ00</accession>
<dbReference type="Proteomes" id="UP000006769">
    <property type="component" value="Unassembled WGS sequence"/>
</dbReference>
<reference evidence="2 3" key="1">
    <citation type="submission" date="2011-11" db="EMBL/GenBank/DDBJ databases">
        <authorList>
            <person name="Hannick L."/>
            <person name="Karamycheva S."/>
            <person name="Lorenzi H."/>
            <person name="Caler E."/>
        </authorList>
    </citation>
    <scope>NUCLEOTIDE SEQUENCE [LARGE SCALE GENOMIC DNA]</scope>
    <source>
        <strain evidence="2 3">P19</strain>
    </source>
</reference>
<keyword evidence="1" id="KW-0732">Signal</keyword>
<proteinExistence type="predicted"/>
<feature type="chain" id="PRO_5003860133" description="TATA-binding protein-associated phosphoprotein" evidence="1">
    <location>
        <begin position="21"/>
        <end position="250"/>
    </location>
</feature>
<dbReference type="EMBL" id="JH925334">
    <property type="protein sequence ID" value="EKE42661.1"/>
    <property type="molecule type" value="Genomic_DNA"/>
</dbReference>
<dbReference type="RefSeq" id="XP_008855005.1">
    <property type="nucleotide sequence ID" value="XM_008856783.1"/>
</dbReference>
<sequence>MFKQLYLLQIHLMLSGNTLTLCSLIMPSSIKNSSLTEDSSINEENSLSTDEKSNLDKIDKGCCEEIIPKYPKEQVPKFKFKHWNETNLQVELQSICLCLLSAHCKIVVGKPNRYSSLTKQFVKIKEIEFNRFDSINVIKFTKDRVSMKMCLECSKQNINAKTALRRLQPIKKKIVMNLLIDLLIEFGYLFEIQKETKEGYEGLVRIFHKNTLLMETKEVREKGHQYNIKITSQLAQTTPLTLTPSFFKDN</sequence>
<name>K2GJ00_ENTNP</name>
<dbReference type="OMA" id="CCEEIIP"/>
<feature type="signal peptide" evidence="1">
    <location>
        <begin position="1"/>
        <end position="20"/>
    </location>
</feature>
<organism evidence="2 3">
    <name type="scientific">Entamoeba nuttalli (strain P19)</name>
    <name type="common">Amoeba</name>
    <dbReference type="NCBI Taxonomy" id="1076696"/>
    <lineage>
        <taxon>Eukaryota</taxon>
        <taxon>Amoebozoa</taxon>
        <taxon>Evosea</taxon>
        <taxon>Archamoebae</taxon>
        <taxon>Mastigamoebida</taxon>
        <taxon>Entamoebidae</taxon>
        <taxon>Entamoeba</taxon>
    </lineage>
</organism>
<evidence type="ECO:0000256" key="1">
    <source>
        <dbReference type="SAM" id="SignalP"/>
    </source>
</evidence>
<evidence type="ECO:0008006" key="4">
    <source>
        <dbReference type="Google" id="ProtNLM"/>
    </source>
</evidence>
<protein>
    <recommendedName>
        <fullName evidence="4">TATA-binding protein-associated phosphoprotein</fullName>
    </recommendedName>
</protein>
<gene>
    <name evidence="2" type="ORF">ENU1_014340</name>
</gene>
<dbReference type="GeneID" id="20071179"/>
<dbReference type="AlphaFoldDB" id="K2GJ00"/>
<evidence type="ECO:0000313" key="2">
    <source>
        <dbReference type="EMBL" id="EKE42661.1"/>
    </source>
</evidence>
<dbReference type="VEuPathDB" id="AmoebaDB:ENU1_014340"/>
<evidence type="ECO:0000313" key="3">
    <source>
        <dbReference type="Proteomes" id="UP000006769"/>
    </source>
</evidence>